<dbReference type="EMBL" id="PTIY01000009">
    <property type="protein sequence ID" value="PPK70078.1"/>
    <property type="molecule type" value="Genomic_DNA"/>
</dbReference>
<protein>
    <recommendedName>
        <fullName evidence="3">Lipoprotein</fullName>
    </recommendedName>
</protein>
<name>A0A2S6GY00_9GAMM</name>
<comment type="caution">
    <text evidence="1">The sequence shown here is derived from an EMBL/GenBank/DDBJ whole genome shotgun (WGS) entry which is preliminary data.</text>
</comment>
<evidence type="ECO:0000313" key="1">
    <source>
        <dbReference type="EMBL" id="PPK70078.1"/>
    </source>
</evidence>
<dbReference type="AlphaFoldDB" id="A0A2S6GY00"/>
<sequence>MMNVKGFILQSLTAWAMAALISGCTIPFFSGYGANSQSREDFEHHVEEVFRLQNQLTSEVMMLLESDESPKNDALMQAEQRMQQVCADLIEYASRDIDGLSSDIFLSQRVEASAIDCERAALELKPLLKH</sequence>
<dbReference type="PROSITE" id="PS51257">
    <property type="entry name" value="PROKAR_LIPOPROTEIN"/>
    <property type="match status" value="1"/>
</dbReference>
<evidence type="ECO:0008006" key="3">
    <source>
        <dbReference type="Google" id="ProtNLM"/>
    </source>
</evidence>
<reference evidence="1 2" key="1">
    <citation type="submission" date="2018-02" db="EMBL/GenBank/DDBJ databases">
        <title>Subsurface microbial communities from deep shales in Ohio and West Virginia, USA.</title>
        <authorList>
            <person name="Wrighton K."/>
        </authorList>
    </citation>
    <scope>NUCLEOTIDE SEQUENCE [LARGE SCALE GENOMIC DNA]</scope>
    <source>
        <strain evidence="1 2">OWC-G53F</strain>
    </source>
</reference>
<evidence type="ECO:0000313" key="2">
    <source>
        <dbReference type="Proteomes" id="UP000238071"/>
    </source>
</evidence>
<keyword evidence="2" id="KW-1185">Reference proteome</keyword>
<accession>A0A2S6GY00</accession>
<gene>
    <name evidence="1" type="ORF">B0F88_109180</name>
</gene>
<dbReference type="OrthoDB" id="5568887at2"/>
<organism evidence="1 2">
    <name type="scientific">Methylobacter tundripaludum</name>
    <dbReference type="NCBI Taxonomy" id="173365"/>
    <lineage>
        <taxon>Bacteria</taxon>
        <taxon>Pseudomonadati</taxon>
        <taxon>Pseudomonadota</taxon>
        <taxon>Gammaproteobacteria</taxon>
        <taxon>Methylococcales</taxon>
        <taxon>Methylococcaceae</taxon>
        <taxon>Methylobacter</taxon>
    </lineage>
</organism>
<proteinExistence type="predicted"/>
<dbReference type="Proteomes" id="UP000238071">
    <property type="component" value="Unassembled WGS sequence"/>
</dbReference>